<evidence type="ECO:0000256" key="1">
    <source>
        <dbReference type="SAM" id="MobiDB-lite"/>
    </source>
</evidence>
<dbReference type="Proteomes" id="UP001367676">
    <property type="component" value="Unassembled WGS sequence"/>
</dbReference>
<sequence length="111" mass="12246">MEGESPSSPSSNRIVPSSLVVKTPSESSHSYARNGDPLQDYPAEDENETQVNDMRIVGVDTASRDECNAFGHYVATQLKKLDTKTCALVRFKICETLFNAEMGTLRKDTDT</sequence>
<feature type="region of interest" description="Disordered" evidence="1">
    <location>
        <begin position="1"/>
        <end position="51"/>
    </location>
</feature>
<dbReference type="AlphaFoldDB" id="A0AAN9TSY8"/>
<accession>A0AAN9TSY8</accession>
<proteinExistence type="predicted"/>
<protein>
    <submittedName>
        <fullName evidence="2">Uncharacterized protein</fullName>
    </submittedName>
</protein>
<reference evidence="2 3" key="1">
    <citation type="submission" date="2024-03" db="EMBL/GenBank/DDBJ databases">
        <title>Adaptation during the transition from Ophiocordyceps entomopathogen to insect associate is accompanied by gene loss and intensified selection.</title>
        <authorList>
            <person name="Ward C.M."/>
            <person name="Onetto C.A."/>
            <person name="Borneman A.R."/>
        </authorList>
    </citation>
    <scope>NUCLEOTIDE SEQUENCE [LARGE SCALE GENOMIC DNA]</scope>
    <source>
        <strain evidence="2">AWRI1</strain>
        <tissue evidence="2">Single Adult Female</tissue>
    </source>
</reference>
<organism evidence="2 3">
    <name type="scientific">Parthenolecanium corni</name>
    <dbReference type="NCBI Taxonomy" id="536013"/>
    <lineage>
        <taxon>Eukaryota</taxon>
        <taxon>Metazoa</taxon>
        <taxon>Ecdysozoa</taxon>
        <taxon>Arthropoda</taxon>
        <taxon>Hexapoda</taxon>
        <taxon>Insecta</taxon>
        <taxon>Pterygota</taxon>
        <taxon>Neoptera</taxon>
        <taxon>Paraneoptera</taxon>
        <taxon>Hemiptera</taxon>
        <taxon>Sternorrhyncha</taxon>
        <taxon>Coccoidea</taxon>
        <taxon>Coccidae</taxon>
        <taxon>Parthenolecanium</taxon>
    </lineage>
</organism>
<evidence type="ECO:0000313" key="2">
    <source>
        <dbReference type="EMBL" id="KAK7604470.1"/>
    </source>
</evidence>
<gene>
    <name evidence="2" type="ORF">V9T40_005656</name>
</gene>
<evidence type="ECO:0000313" key="3">
    <source>
        <dbReference type="Proteomes" id="UP001367676"/>
    </source>
</evidence>
<name>A0AAN9TSY8_9HEMI</name>
<keyword evidence="3" id="KW-1185">Reference proteome</keyword>
<comment type="caution">
    <text evidence="2">The sequence shown here is derived from an EMBL/GenBank/DDBJ whole genome shotgun (WGS) entry which is preliminary data.</text>
</comment>
<dbReference type="EMBL" id="JBBCAQ010000003">
    <property type="protein sequence ID" value="KAK7604470.1"/>
    <property type="molecule type" value="Genomic_DNA"/>
</dbReference>
<feature type="compositionally biased region" description="Low complexity" evidence="1">
    <location>
        <begin position="1"/>
        <end position="18"/>
    </location>
</feature>